<proteinExistence type="predicted"/>
<dbReference type="PROSITE" id="PS50850">
    <property type="entry name" value="MFS"/>
    <property type="match status" value="1"/>
</dbReference>
<feature type="transmembrane region" description="Helical" evidence="1">
    <location>
        <begin position="194"/>
        <end position="214"/>
    </location>
</feature>
<keyword evidence="1" id="KW-0812">Transmembrane</keyword>
<protein>
    <submittedName>
        <fullName evidence="3">Uncharacterized MFS-type transporter</fullName>
    </submittedName>
</protein>
<dbReference type="Gene3D" id="1.20.1250.20">
    <property type="entry name" value="MFS general substrate transporter like domains"/>
    <property type="match status" value="2"/>
</dbReference>
<sequence length="317" mass="33751">MSNILKIQALFLSSALLMFGGGLQGLLLSVRGAQEGFSILSLGLIGTGWSVGFVAGSIIVPMLVRRSGHIRAYSVMAAVGTITILLNLLWISDTGWILLRIFSGFCFSGAAMIVESWLNEVSDNKNRGTIFSFYVMINLAFSTLGQLSMSYTGTAGYLPFIIGALAFILAILPTAMTTRRQPQPLASAKMNFKLLFATSPIAVMASFSVGIANGTFNTLAPVFGFFQGMDATHIAQLMSAALLMGALSQVPFGKLSDVVDRRWVIAGTSIFAAIVAIVLALLNPSESWQLYLLFALYGFSAFPIYSVAVAHANDAAG</sequence>
<dbReference type="GO" id="GO:0005886">
    <property type="term" value="C:plasma membrane"/>
    <property type="evidence" value="ECO:0007669"/>
    <property type="project" value="TreeGrafter"/>
</dbReference>
<evidence type="ECO:0000256" key="1">
    <source>
        <dbReference type="SAM" id="Phobius"/>
    </source>
</evidence>
<dbReference type="GO" id="GO:0022857">
    <property type="term" value="F:transmembrane transporter activity"/>
    <property type="evidence" value="ECO:0007669"/>
    <property type="project" value="InterPro"/>
</dbReference>
<dbReference type="PANTHER" id="PTHR23521:SF3">
    <property type="entry name" value="MFS TRANSPORTER"/>
    <property type="match status" value="1"/>
</dbReference>
<evidence type="ECO:0000313" key="3">
    <source>
        <dbReference type="EMBL" id="VAW15845.1"/>
    </source>
</evidence>
<dbReference type="InterPro" id="IPR036259">
    <property type="entry name" value="MFS_trans_sf"/>
</dbReference>
<evidence type="ECO:0000259" key="2">
    <source>
        <dbReference type="PROSITE" id="PS50850"/>
    </source>
</evidence>
<reference evidence="3" key="1">
    <citation type="submission" date="2018-06" db="EMBL/GenBank/DDBJ databases">
        <authorList>
            <person name="Zhirakovskaya E."/>
        </authorList>
    </citation>
    <scope>NUCLEOTIDE SEQUENCE</scope>
</reference>
<feature type="non-terminal residue" evidence="3">
    <location>
        <position position="317"/>
    </location>
</feature>
<keyword evidence="1" id="KW-1133">Transmembrane helix</keyword>
<feature type="transmembrane region" description="Helical" evidence="1">
    <location>
        <begin position="288"/>
        <end position="310"/>
    </location>
</feature>
<feature type="transmembrane region" description="Helical" evidence="1">
    <location>
        <begin position="97"/>
        <end position="118"/>
    </location>
</feature>
<feature type="transmembrane region" description="Helical" evidence="1">
    <location>
        <begin position="72"/>
        <end position="91"/>
    </location>
</feature>
<dbReference type="AlphaFoldDB" id="A0A3B0TBN7"/>
<feature type="transmembrane region" description="Helical" evidence="1">
    <location>
        <begin position="264"/>
        <end position="282"/>
    </location>
</feature>
<organism evidence="3">
    <name type="scientific">hydrothermal vent metagenome</name>
    <dbReference type="NCBI Taxonomy" id="652676"/>
    <lineage>
        <taxon>unclassified sequences</taxon>
        <taxon>metagenomes</taxon>
        <taxon>ecological metagenomes</taxon>
    </lineage>
</organism>
<feature type="transmembrane region" description="Helical" evidence="1">
    <location>
        <begin position="130"/>
        <end position="149"/>
    </location>
</feature>
<dbReference type="Pfam" id="PF07690">
    <property type="entry name" value="MFS_1"/>
    <property type="match status" value="1"/>
</dbReference>
<dbReference type="InterPro" id="IPR047200">
    <property type="entry name" value="MFS_YcaD-like"/>
</dbReference>
<dbReference type="SUPFAM" id="SSF103473">
    <property type="entry name" value="MFS general substrate transporter"/>
    <property type="match status" value="1"/>
</dbReference>
<dbReference type="CDD" id="cd17477">
    <property type="entry name" value="MFS_YcaD_like"/>
    <property type="match status" value="1"/>
</dbReference>
<gene>
    <name evidence="3" type="ORF">MNBD_ALPHA11-1970</name>
</gene>
<feature type="transmembrane region" description="Helical" evidence="1">
    <location>
        <begin position="234"/>
        <end position="252"/>
    </location>
</feature>
<keyword evidence="1" id="KW-0472">Membrane</keyword>
<dbReference type="PANTHER" id="PTHR23521">
    <property type="entry name" value="TRANSPORTER MFS SUPERFAMILY"/>
    <property type="match status" value="1"/>
</dbReference>
<dbReference type="EMBL" id="UOEQ01000075">
    <property type="protein sequence ID" value="VAW15845.1"/>
    <property type="molecule type" value="Genomic_DNA"/>
</dbReference>
<feature type="transmembrane region" description="Helical" evidence="1">
    <location>
        <begin position="155"/>
        <end position="173"/>
    </location>
</feature>
<feature type="transmembrane region" description="Helical" evidence="1">
    <location>
        <begin position="39"/>
        <end position="60"/>
    </location>
</feature>
<name>A0A3B0TBN7_9ZZZZ</name>
<dbReference type="InterPro" id="IPR020846">
    <property type="entry name" value="MFS_dom"/>
</dbReference>
<dbReference type="InterPro" id="IPR011701">
    <property type="entry name" value="MFS"/>
</dbReference>
<feature type="domain" description="Major facilitator superfamily (MFS) profile" evidence="2">
    <location>
        <begin position="194"/>
        <end position="317"/>
    </location>
</feature>
<accession>A0A3B0TBN7</accession>